<dbReference type="Gene3D" id="2.70.150.10">
    <property type="entry name" value="Calcium-transporting ATPase, cytoplasmic transduction domain A"/>
    <property type="match status" value="1"/>
</dbReference>
<feature type="transmembrane region" description="Helical" evidence="8">
    <location>
        <begin position="642"/>
        <end position="663"/>
    </location>
</feature>
<dbReference type="InterPro" id="IPR023299">
    <property type="entry name" value="ATPase_P-typ_cyto_dom_N"/>
</dbReference>
<dbReference type="SFLD" id="SFLDS00003">
    <property type="entry name" value="Haloacid_Dehalogenase"/>
    <property type="match status" value="1"/>
</dbReference>
<evidence type="ECO:0000256" key="3">
    <source>
        <dbReference type="ARBA" id="ARBA00022741"/>
    </source>
</evidence>
<dbReference type="Gene3D" id="1.20.1110.10">
    <property type="entry name" value="Calcium-transporting ATPase, transmembrane domain"/>
    <property type="match status" value="1"/>
</dbReference>
<dbReference type="Gene3D" id="3.40.1110.10">
    <property type="entry name" value="Calcium-transporting ATPase, cytoplasmic domain N"/>
    <property type="match status" value="1"/>
</dbReference>
<feature type="transmembrane region" description="Helical" evidence="8">
    <location>
        <begin position="723"/>
        <end position="742"/>
    </location>
</feature>
<sequence length="819" mass="87020">MAAPAPARDLFSIGLDLIKDPMFALLLAGGLLYSILGAWHEAALLLLFVLVIFGLTVGQSLRTARALEALERLAAPRALVLRNGVRSWVASAELAPGDCVLLAEGNRVPADGQLIDGDGLMVDESPLTGEFQPVFKRIPAPPGADTDAQMLGGSLVLAGTGAMRVEAVGDDTRLGSLGLAMRELTPERAPLESQTRRFILRFMWVGLLLSVATWALYVYMRGGWFEGLLAGIALAMSLLPQDFPVIVTIFSAMQAQRIAGQGVLVRKLSVVDTLGKTTVLCTDKTGTMTTTTMAVCELVVGPLRMNAADLAGAAAVEPARSAAIRTLIDTLALASVPDSGDAMEDAFRRLAGQLTHGQAGEGSKKLVKAYPFSSARLAVVHAWACADGEPVQLVCKGAPEAVFKLCRLDPAHVTELEAEVQRMADEGLRVLAAACADGFDGALPEQPDGLPLQFAGLVGLENPLKEGVSRSVAACHEAGIRVLMLTGDHPSTARAIARQAGIPAELVAEGADLERDSDERLAELVKRISVYARVKPEQKLRLVQALKREGAIVAMTGDGVNDAPALRAAHAGIAMGVRGTDVAREAADLILTRDDFSDILNAIRQSRRLFDNLSKAIVYIVAAHVPIAGLVILPLLMGWPEILRPAHVAFLEIVIGPLCGLAFESAAAEPDLMRRRPLPVTKPLFSAATFLAGVVQGLTLLVFVAVLYGWLQHTALPADSARATAFCALVLGNLALMINNRVAHWQRNGIWDGAMRLAVAATLTLLALALEWSALRALFAFGPLGLRGWAAALLTAAAVWLVAWPLRRCVLRSWRPVQA</sequence>
<evidence type="ECO:0000256" key="5">
    <source>
        <dbReference type="ARBA" id="ARBA00022967"/>
    </source>
</evidence>
<dbReference type="Proteomes" id="UP000494105">
    <property type="component" value="Unassembled WGS sequence"/>
</dbReference>
<evidence type="ECO:0000256" key="1">
    <source>
        <dbReference type="ARBA" id="ARBA00004141"/>
    </source>
</evidence>
<dbReference type="PRINTS" id="PR00120">
    <property type="entry name" value="HATPASE"/>
</dbReference>
<dbReference type="InterPro" id="IPR059000">
    <property type="entry name" value="ATPase_P-type_domA"/>
</dbReference>
<dbReference type="PRINTS" id="PR00119">
    <property type="entry name" value="CATATPASE"/>
</dbReference>
<dbReference type="SUPFAM" id="SSF81660">
    <property type="entry name" value="Metal cation-transporting ATPase, ATP-binding domain N"/>
    <property type="match status" value="1"/>
</dbReference>
<comment type="subcellular location">
    <subcellularLocation>
        <location evidence="1">Membrane</location>
        <topology evidence="1">Multi-pass membrane protein</topology>
    </subcellularLocation>
</comment>
<reference evidence="11 12" key="1">
    <citation type="submission" date="2020-04" db="EMBL/GenBank/DDBJ databases">
        <authorList>
            <person name="De Canck E."/>
        </authorList>
    </citation>
    <scope>NUCLEOTIDE SEQUENCE [LARGE SCALE GENOMIC DNA]</scope>
    <source>
        <strain evidence="11 12">LMG 1861</strain>
    </source>
</reference>
<feature type="transmembrane region" description="Helical" evidence="8">
    <location>
        <begin position="754"/>
        <end position="774"/>
    </location>
</feature>
<evidence type="ECO:0000313" key="12">
    <source>
        <dbReference type="Proteomes" id="UP000494105"/>
    </source>
</evidence>
<dbReference type="EMBL" id="CADILD010000002">
    <property type="protein sequence ID" value="CAB3894470.1"/>
    <property type="molecule type" value="Genomic_DNA"/>
</dbReference>
<evidence type="ECO:0000259" key="10">
    <source>
        <dbReference type="Pfam" id="PF00689"/>
    </source>
</evidence>
<dbReference type="SUPFAM" id="SSF81665">
    <property type="entry name" value="Calcium ATPase, transmembrane domain M"/>
    <property type="match status" value="1"/>
</dbReference>
<feature type="transmembrane region" description="Helical" evidence="8">
    <location>
        <begin position="786"/>
        <end position="806"/>
    </location>
</feature>
<dbReference type="Gene3D" id="3.40.50.1000">
    <property type="entry name" value="HAD superfamily/HAD-like"/>
    <property type="match status" value="1"/>
</dbReference>
<evidence type="ECO:0000313" key="11">
    <source>
        <dbReference type="EMBL" id="CAB3894470.1"/>
    </source>
</evidence>
<feature type="transmembrane region" description="Helical" evidence="8">
    <location>
        <begin position="616"/>
        <end position="636"/>
    </location>
</feature>
<keyword evidence="5" id="KW-1278">Translocase</keyword>
<keyword evidence="6 8" id="KW-1133">Transmembrane helix</keyword>
<feature type="domain" description="P-type ATPase A" evidence="9">
    <location>
        <begin position="73"/>
        <end position="177"/>
    </location>
</feature>
<dbReference type="SUPFAM" id="SSF56784">
    <property type="entry name" value="HAD-like"/>
    <property type="match status" value="1"/>
</dbReference>
<dbReference type="SFLD" id="SFLDG00002">
    <property type="entry name" value="C1.7:_P-type_atpase_like"/>
    <property type="match status" value="1"/>
</dbReference>
<keyword evidence="7 8" id="KW-0472">Membrane</keyword>
<organism evidence="11 12">
    <name type="scientific">Achromobacter piechaudii</name>
    <dbReference type="NCBI Taxonomy" id="72556"/>
    <lineage>
        <taxon>Bacteria</taxon>
        <taxon>Pseudomonadati</taxon>
        <taxon>Pseudomonadota</taxon>
        <taxon>Betaproteobacteria</taxon>
        <taxon>Burkholderiales</taxon>
        <taxon>Alcaligenaceae</taxon>
        <taxon>Achromobacter</taxon>
    </lineage>
</organism>
<dbReference type="RefSeq" id="WP_175129316.1">
    <property type="nucleotide sequence ID" value="NZ_CADILD010000002.1"/>
</dbReference>
<dbReference type="AlphaFoldDB" id="A0A6S7E3X2"/>
<gene>
    <name evidence="11" type="ORF">LMG1861_03980</name>
</gene>
<protein>
    <submittedName>
        <fullName evidence="11">Calcium-transporting ATPase 1</fullName>
    </submittedName>
</protein>
<dbReference type="PANTHER" id="PTHR42861">
    <property type="entry name" value="CALCIUM-TRANSPORTING ATPASE"/>
    <property type="match status" value="1"/>
</dbReference>
<accession>A0A6S7E3X2</accession>
<dbReference type="SFLD" id="SFLDF00027">
    <property type="entry name" value="p-type_atpase"/>
    <property type="match status" value="1"/>
</dbReference>
<evidence type="ECO:0000256" key="2">
    <source>
        <dbReference type="ARBA" id="ARBA00022692"/>
    </source>
</evidence>
<feature type="domain" description="Cation-transporting P-type ATPase C-terminal" evidence="10">
    <location>
        <begin position="640"/>
        <end position="804"/>
    </location>
</feature>
<dbReference type="InterPro" id="IPR036412">
    <property type="entry name" value="HAD-like_sf"/>
</dbReference>
<dbReference type="GO" id="GO:0016020">
    <property type="term" value="C:membrane"/>
    <property type="evidence" value="ECO:0007669"/>
    <property type="project" value="UniProtKB-SubCell"/>
</dbReference>
<dbReference type="Pfam" id="PF00702">
    <property type="entry name" value="Hydrolase"/>
    <property type="match status" value="1"/>
</dbReference>
<dbReference type="GO" id="GO:0016887">
    <property type="term" value="F:ATP hydrolysis activity"/>
    <property type="evidence" value="ECO:0007669"/>
    <property type="project" value="InterPro"/>
</dbReference>
<feature type="transmembrane region" description="Helical" evidence="8">
    <location>
        <begin position="684"/>
        <end position="711"/>
    </location>
</feature>
<dbReference type="PROSITE" id="PS00154">
    <property type="entry name" value="ATPASE_E1_E2"/>
    <property type="match status" value="1"/>
</dbReference>
<keyword evidence="4" id="KW-0067">ATP-binding</keyword>
<dbReference type="GO" id="GO:0005524">
    <property type="term" value="F:ATP binding"/>
    <property type="evidence" value="ECO:0007669"/>
    <property type="project" value="UniProtKB-KW"/>
</dbReference>
<dbReference type="InterPro" id="IPR008250">
    <property type="entry name" value="ATPase_P-typ_transduc_dom_A_sf"/>
</dbReference>
<proteinExistence type="predicted"/>
<dbReference type="InterPro" id="IPR023214">
    <property type="entry name" value="HAD_sf"/>
</dbReference>
<evidence type="ECO:0000259" key="9">
    <source>
        <dbReference type="Pfam" id="PF00122"/>
    </source>
</evidence>
<name>A0A6S7E3X2_9BURK</name>
<evidence type="ECO:0000256" key="6">
    <source>
        <dbReference type="ARBA" id="ARBA00022989"/>
    </source>
</evidence>
<feature type="transmembrane region" description="Helical" evidence="8">
    <location>
        <begin position="198"/>
        <end position="217"/>
    </location>
</feature>
<feature type="transmembrane region" description="Helical" evidence="8">
    <location>
        <begin position="45"/>
        <end position="64"/>
    </location>
</feature>
<keyword evidence="3" id="KW-0547">Nucleotide-binding</keyword>
<keyword evidence="2 8" id="KW-0812">Transmembrane</keyword>
<evidence type="ECO:0000256" key="8">
    <source>
        <dbReference type="SAM" id="Phobius"/>
    </source>
</evidence>
<dbReference type="NCBIfam" id="TIGR01494">
    <property type="entry name" value="ATPase_P-type"/>
    <property type="match status" value="3"/>
</dbReference>
<dbReference type="InterPro" id="IPR023298">
    <property type="entry name" value="ATPase_P-typ_TM_dom_sf"/>
</dbReference>
<dbReference type="SUPFAM" id="SSF81653">
    <property type="entry name" value="Calcium ATPase, transduction domain A"/>
    <property type="match status" value="1"/>
</dbReference>
<dbReference type="Pfam" id="PF00689">
    <property type="entry name" value="Cation_ATPase_C"/>
    <property type="match status" value="1"/>
</dbReference>
<feature type="transmembrane region" description="Helical" evidence="8">
    <location>
        <begin position="229"/>
        <end position="250"/>
    </location>
</feature>
<dbReference type="GO" id="GO:0015662">
    <property type="term" value="F:P-type ion transporter activity"/>
    <property type="evidence" value="ECO:0007669"/>
    <property type="project" value="UniProtKB-ARBA"/>
</dbReference>
<evidence type="ECO:0000256" key="7">
    <source>
        <dbReference type="ARBA" id="ARBA00023136"/>
    </source>
</evidence>
<dbReference type="InterPro" id="IPR006068">
    <property type="entry name" value="ATPase_P-typ_cation-transptr_C"/>
</dbReference>
<dbReference type="InterPro" id="IPR018303">
    <property type="entry name" value="ATPase_P-typ_P_site"/>
</dbReference>
<dbReference type="InterPro" id="IPR001757">
    <property type="entry name" value="P_typ_ATPase"/>
</dbReference>
<dbReference type="InterPro" id="IPR044492">
    <property type="entry name" value="P_typ_ATPase_HD_dom"/>
</dbReference>
<dbReference type="Pfam" id="PF00122">
    <property type="entry name" value="E1-E2_ATPase"/>
    <property type="match status" value="1"/>
</dbReference>
<evidence type="ECO:0000256" key="4">
    <source>
        <dbReference type="ARBA" id="ARBA00022840"/>
    </source>
</evidence>